<feature type="compositionally biased region" description="Basic and acidic residues" evidence="3">
    <location>
        <begin position="163"/>
        <end position="176"/>
    </location>
</feature>
<dbReference type="AlphaFoldDB" id="A0A9P3M1H8"/>
<dbReference type="PIRSF" id="PIRSF016551">
    <property type="entry name" value="SAS5/TFIID_14"/>
    <property type="match status" value="1"/>
</dbReference>
<dbReference type="GO" id="GO:0005634">
    <property type="term" value="C:nucleus"/>
    <property type="evidence" value="ECO:0007669"/>
    <property type="project" value="UniProtKB-SubCell"/>
</dbReference>
<name>A0A9P3M1H8_9FUNG</name>
<dbReference type="InterPro" id="IPR005033">
    <property type="entry name" value="YEATS"/>
</dbReference>
<feature type="domain" description="YEATS" evidence="4">
    <location>
        <begin position="1"/>
        <end position="136"/>
    </location>
</feature>
<comment type="caution">
    <text evidence="5">The sequence shown here is derived from an EMBL/GenBank/DDBJ whole genome shotgun (WGS) entry which is preliminary data.</text>
</comment>
<dbReference type="PROSITE" id="PS51037">
    <property type="entry name" value="YEATS"/>
    <property type="match status" value="1"/>
</dbReference>
<keyword evidence="6" id="KW-1185">Reference proteome</keyword>
<dbReference type="InterPro" id="IPR027353">
    <property type="entry name" value="NET_dom"/>
</dbReference>
<dbReference type="OrthoDB" id="1741717at2759"/>
<dbReference type="EMBL" id="BQFW01000015">
    <property type="protein sequence ID" value="GJJ78596.1"/>
    <property type="molecule type" value="Genomic_DNA"/>
</dbReference>
<keyword evidence="1 2" id="KW-0539">Nucleus</keyword>
<gene>
    <name evidence="5" type="ORF">EMPS_10955</name>
</gene>
<dbReference type="CDD" id="cd16905">
    <property type="entry name" value="YEATS_Taf14_like"/>
    <property type="match status" value="1"/>
</dbReference>
<sequence length="270" mass="31148">MPQPKPIRKEIKIVTVQNIIKGQKQNGFPMRKWKISVQGVNSNGDEESMPYVDYVEYILHESFEQPLRKVTEYPFSLQEKGWGEFDMKIMLYFTDKSVPPVQLDHDLHFQSTQYEMPHTLTFRSDVKAGFLKLLKSRSSPSSDRETSVDSSEEAASKPKRRRDAPVKEKSKRVKDESSEDDSLDSSAAASGDEWGDKIDVHQLAKKFQMLQEEDLAELVQLVKDHQTADMYVQEDGDAGEFHIDLRTLGDELLTILWQFCDKKLERELSD</sequence>
<dbReference type="Pfam" id="PF03366">
    <property type="entry name" value="YEATS"/>
    <property type="match status" value="1"/>
</dbReference>
<evidence type="ECO:0000256" key="3">
    <source>
        <dbReference type="SAM" id="MobiDB-lite"/>
    </source>
</evidence>
<dbReference type="InterPro" id="IPR038704">
    <property type="entry name" value="YEAST_sf"/>
</dbReference>
<accession>A0A9P3M1H8</accession>
<proteinExistence type="predicted"/>
<comment type="subcellular location">
    <subcellularLocation>
        <location evidence="2">Nucleus</location>
    </subcellularLocation>
</comment>
<dbReference type="GO" id="GO:0000785">
    <property type="term" value="C:chromatin"/>
    <property type="evidence" value="ECO:0007669"/>
    <property type="project" value="UniProtKB-ARBA"/>
</dbReference>
<dbReference type="Proteomes" id="UP000827284">
    <property type="component" value="Unassembled WGS sequence"/>
</dbReference>
<evidence type="ECO:0000256" key="2">
    <source>
        <dbReference type="PROSITE-ProRule" id="PRU00376"/>
    </source>
</evidence>
<feature type="region of interest" description="Disordered" evidence="3">
    <location>
        <begin position="137"/>
        <end position="191"/>
    </location>
</feature>
<evidence type="ECO:0000313" key="5">
    <source>
        <dbReference type="EMBL" id="GJJ78596.1"/>
    </source>
</evidence>
<evidence type="ECO:0000256" key="1">
    <source>
        <dbReference type="ARBA" id="ARBA00023242"/>
    </source>
</evidence>
<protein>
    <submittedName>
        <fullName evidence="5">Transcription initiation factor TFIID/TFIIF subunit</fullName>
    </submittedName>
</protein>
<dbReference type="GO" id="GO:0006355">
    <property type="term" value="P:regulation of DNA-templated transcription"/>
    <property type="evidence" value="ECO:0007669"/>
    <property type="project" value="InterPro"/>
</dbReference>
<dbReference type="Gene3D" id="2.60.40.1970">
    <property type="entry name" value="YEATS domain"/>
    <property type="match status" value="1"/>
</dbReference>
<dbReference type="InterPro" id="IPR016665">
    <property type="entry name" value="Sas5/TAF14"/>
</dbReference>
<reference evidence="5" key="2">
    <citation type="journal article" date="2022" name="Microbiol. Resour. Announc.">
        <title>Whole-Genome Sequence of Entomortierella parvispora E1425, a Mucoromycotan Fungus Associated with Burkholderiaceae-Related Endosymbiotic Bacteria.</title>
        <authorList>
            <person name="Herlambang A."/>
            <person name="Guo Y."/>
            <person name="Takashima Y."/>
            <person name="Narisawa K."/>
            <person name="Ohta H."/>
            <person name="Nishizawa T."/>
        </authorList>
    </citation>
    <scope>NUCLEOTIDE SEQUENCE</scope>
    <source>
        <strain evidence="5">E1425</strain>
    </source>
</reference>
<evidence type="ECO:0000259" key="4">
    <source>
        <dbReference type="PROSITE" id="PS51037"/>
    </source>
</evidence>
<reference evidence="5" key="1">
    <citation type="submission" date="2021-11" db="EMBL/GenBank/DDBJ databases">
        <authorList>
            <person name="Herlambang A."/>
            <person name="Guo Y."/>
            <person name="Takashima Y."/>
            <person name="Nishizawa T."/>
        </authorList>
    </citation>
    <scope>NUCLEOTIDE SEQUENCE</scope>
    <source>
        <strain evidence="5">E1425</strain>
    </source>
</reference>
<dbReference type="PANTHER" id="PTHR23195">
    <property type="entry name" value="YEATS DOMAIN"/>
    <property type="match status" value="1"/>
</dbReference>
<dbReference type="InterPro" id="IPR055129">
    <property type="entry name" value="YEATS_dom"/>
</dbReference>
<dbReference type="Pfam" id="PF17035">
    <property type="entry name" value="BET"/>
    <property type="match status" value="1"/>
</dbReference>
<organism evidence="5 6">
    <name type="scientific">Entomortierella parvispora</name>
    <dbReference type="NCBI Taxonomy" id="205924"/>
    <lineage>
        <taxon>Eukaryota</taxon>
        <taxon>Fungi</taxon>
        <taxon>Fungi incertae sedis</taxon>
        <taxon>Mucoromycota</taxon>
        <taxon>Mortierellomycotina</taxon>
        <taxon>Mortierellomycetes</taxon>
        <taxon>Mortierellales</taxon>
        <taxon>Mortierellaceae</taxon>
        <taxon>Entomortierella</taxon>
    </lineage>
</organism>
<evidence type="ECO:0000313" key="6">
    <source>
        <dbReference type="Proteomes" id="UP000827284"/>
    </source>
</evidence>